<dbReference type="EC" id="3.1.26.3" evidence="8"/>
<dbReference type="PROSITE" id="PS50137">
    <property type="entry name" value="DS_RBD"/>
    <property type="match status" value="1"/>
</dbReference>
<keyword evidence="12" id="KW-1185">Reference proteome</keyword>
<keyword evidence="3 8" id="KW-0507">mRNA processing</keyword>
<dbReference type="PANTHER" id="PTHR11207">
    <property type="entry name" value="RIBONUCLEASE III"/>
    <property type="match status" value="1"/>
</dbReference>
<evidence type="ECO:0000256" key="6">
    <source>
        <dbReference type="ARBA" id="ARBA00022801"/>
    </source>
</evidence>
<feature type="domain" description="DRBM" evidence="9">
    <location>
        <begin position="169"/>
        <end position="238"/>
    </location>
</feature>
<dbReference type="Proteomes" id="UP000219494">
    <property type="component" value="Unassembled WGS sequence"/>
</dbReference>
<name>A0A285QLA7_9SPHN</name>
<evidence type="ECO:0000256" key="2">
    <source>
        <dbReference type="ARBA" id="ARBA00010183"/>
    </source>
</evidence>
<dbReference type="GO" id="GO:0008033">
    <property type="term" value="P:tRNA processing"/>
    <property type="evidence" value="ECO:0007669"/>
    <property type="project" value="UniProtKB-KW"/>
</dbReference>
<dbReference type="EMBL" id="OBMI01000001">
    <property type="protein sequence ID" value="SOB80917.1"/>
    <property type="molecule type" value="Genomic_DNA"/>
</dbReference>
<gene>
    <name evidence="8" type="primary">rnc</name>
    <name evidence="11" type="ORF">SAMN06297144_1302</name>
</gene>
<dbReference type="GO" id="GO:0046872">
    <property type="term" value="F:metal ion binding"/>
    <property type="evidence" value="ECO:0007669"/>
    <property type="project" value="UniProtKB-KW"/>
</dbReference>
<evidence type="ECO:0000256" key="3">
    <source>
        <dbReference type="ARBA" id="ARBA00022664"/>
    </source>
</evidence>
<dbReference type="CDD" id="cd10845">
    <property type="entry name" value="DSRM_RNAse_III_family"/>
    <property type="match status" value="1"/>
</dbReference>
<dbReference type="GO" id="GO:0006397">
    <property type="term" value="P:mRNA processing"/>
    <property type="evidence" value="ECO:0007669"/>
    <property type="project" value="UniProtKB-UniRule"/>
</dbReference>
<feature type="binding site" evidence="8">
    <location>
        <position position="130"/>
    </location>
    <ligand>
        <name>Mg(2+)</name>
        <dbReference type="ChEBI" id="CHEBI:18420"/>
    </ligand>
</feature>
<feature type="binding site" evidence="8">
    <location>
        <position position="133"/>
    </location>
    <ligand>
        <name>Mg(2+)</name>
        <dbReference type="ChEBI" id="CHEBI:18420"/>
    </ligand>
</feature>
<dbReference type="SUPFAM" id="SSF69065">
    <property type="entry name" value="RNase III domain-like"/>
    <property type="match status" value="1"/>
</dbReference>
<dbReference type="InterPro" id="IPR000999">
    <property type="entry name" value="RNase_III_dom"/>
</dbReference>
<feature type="active site" evidence="8">
    <location>
        <position position="133"/>
    </location>
</feature>
<keyword evidence="8" id="KW-0819">tRNA processing</keyword>
<dbReference type="HAMAP" id="MF_00104">
    <property type="entry name" value="RNase_III"/>
    <property type="match status" value="1"/>
</dbReference>
<comment type="subunit">
    <text evidence="8">Homodimer.</text>
</comment>
<keyword evidence="8" id="KW-0479">Metal-binding</keyword>
<comment type="cofactor">
    <cofactor evidence="8">
        <name>Mg(2+)</name>
        <dbReference type="ChEBI" id="CHEBI:18420"/>
    </cofactor>
</comment>
<comment type="function">
    <text evidence="8">Digests double-stranded RNA. Involved in the processing of primary rRNA transcript to yield the immediate precursors to the large and small rRNAs (23S and 16S). Processes some mRNAs, and tRNAs when they are encoded in the rRNA operon. Processes pre-crRNA and tracrRNA of type II CRISPR loci if present in the organism.</text>
</comment>
<dbReference type="Pfam" id="PF00035">
    <property type="entry name" value="dsrm"/>
    <property type="match status" value="1"/>
</dbReference>
<reference evidence="11 12" key="1">
    <citation type="submission" date="2017-07" db="EMBL/GenBank/DDBJ databases">
        <authorList>
            <person name="Sun Z.S."/>
            <person name="Albrecht U."/>
            <person name="Echele G."/>
            <person name="Lee C.C."/>
        </authorList>
    </citation>
    <scope>NUCLEOTIDE SEQUENCE [LARGE SCALE GENOMIC DNA]</scope>
    <source>
        <strain evidence="11 12">CGMCC 1.12672</strain>
    </source>
</reference>
<dbReference type="GO" id="GO:0010468">
    <property type="term" value="P:regulation of gene expression"/>
    <property type="evidence" value="ECO:0007669"/>
    <property type="project" value="TreeGrafter"/>
</dbReference>
<feature type="binding site" evidence="8">
    <location>
        <position position="57"/>
    </location>
    <ligand>
        <name>Mg(2+)</name>
        <dbReference type="ChEBI" id="CHEBI:18420"/>
    </ligand>
</feature>
<feature type="active site" evidence="8">
    <location>
        <position position="61"/>
    </location>
</feature>
<evidence type="ECO:0000259" key="10">
    <source>
        <dbReference type="PROSITE" id="PS50142"/>
    </source>
</evidence>
<dbReference type="GO" id="GO:0003725">
    <property type="term" value="F:double-stranded RNA binding"/>
    <property type="evidence" value="ECO:0007669"/>
    <property type="project" value="TreeGrafter"/>
</dbReference>
<evidence type="ECO:0000256" key="5">
    <source>
        <dbReference type="ARBA" id="ARBA00022759"/>
    </source>
</evidence>
<dbReference type="Pfam" id="PF14622">
    <property type="entry name" value="Ribonucleas_3_3"/>
    <property type="match status" value="1"/>
</dbReference>
<keyword evidence="8" id="KW-0460">Magnesium</keyword>
<dbReference type="SMART" id="SM00535">
    <property type="entry name" value="RIBOc"/>
    <property type="match status" value="1"/>
</dbReference>
<keyword evidence="4 8" id="KW-0540">Nuclease</keyword>
<feature type="domain" description="RNase III" evidence="10">
    <location>
        <begin position="18"/>
        <end position="144"/>
    </location>
</feature>
<dbReference type="GO" id="GO:0019843">
    <property type="term" value="F:rRNA binding"/>
    <property type="evidence" value="ECO:0007669"/>
    <property type="project" value="UniProtKB-KW"/>
</dbReference>
<keyword evidence="8" id="KW-0698">rRNA processing</keyword>
<evidence type="ECO:0000259" key="9">
    <source>
        <dbReference type="PROSITE" id="PS50137"/>
    </source>
</evidence>
<sequence length="241" mass="25882">MDLVLGRAVGADRGRLLSSDLDPWLAATFGEPPADRAPFERALTHGSQAADNYERLEFLGDRVLGLAMAEWLYEQFGNEPEGQLSKRLNALVTGPVCAAVAREIGVPQHLRLGKQARDDGAGDSDNVLGDVLEALLGALYLQRGYAPARAFVRERWASRIDHRGKAPQHPKSALQEWAAAKGRRAPEYTILDRSGPPHAPRFTIRVAIGSFAEATGTGTSKHNAETAAAAALLQQVSGGRS</sequence>
<organism evidence="11 12">
    <name type="scientific">Sphingomonas guangdongensis</name>
    <dbReference type="NCBI Taxonomy" id="1141890"/>
    <lineage>
        <taxon>Bacteria</taxon>
        <taxon>Pseudomonadati</taxon>
        <taxon>Pseudomonadota</taxon>
        <taxon>Alphaproteobacteria</taxon>
        <taxon>Sphingomonadales</taxon>
        <taxon>Sphingomonadaceae</taxon>
        <taxon>Sphingomonas</taxon>
    </lineage>
</organism>
<keyword evidence="8" id="KW-0963">Cytoplasm</keyword>
<evidence type="ECO:0000313" key="11">
    <source>
        <dbReference type="EMBL" id="SOB80917.1"/>
    </source>
</evidence>
<dbReference type="CDD" id="cd00593">
    <property type="entry name" value="RIBOc"/>
    <property type="match status" value="1"/>
</dbReference>
<dbReference type="SMART" id="SM00358">
    <property type="entry name" value="DSRM"/>
    <property type="match status" value="1"/>
</dbReference>
<keyword evidence="5 8" id="KW-0255">Endonuclease</keyword>
<keyword evidence="8" id="KW-0699">rRNA-binding</keyword>
<dbReference type="GO" id="GO:0005737">
    <property type="term" value="C:cytoplasm"/>
    <property type="evidence" value="ECO:0007669"/>
    <property type="project" value="UniProtKB-SubCell"/>
</dbReference>
<dbReference type="SUPFAM" id="SSF54768">
    <property type="entry name" value="dsRNA-binding domain-like"/>
    <property type="match status" value="1"/>
</dbReference>
<evidence type="ECO:0000313" key="12">
    <source>
        <dbReference type="Proteomes" id="UP000219494"/>
    </source>
</evidence>
<evidence type="ECO:0000256" key="4">
    <source>
        <dbReference type="ARBA" id="ARBA00022722"/>
    </source>
</evidence>
<proteinExistence type="inferred from homology"/>
<comment type="subcellular location">
    <subcellularLocation>
        <location evidence="8">Cytoplasm</location>
    </subcellularLocation>
</comment>
<comment type="similarity">
    <text evidence="2">Belongs to the ribonuclease III family.</text>
</comment>
<evidence type="ECO:0000256" key="7">
    <source>
        <dbReference type="ARBA" id="ARBA00022884"/>
    </source>
</evidence>
<dbReference type="GO" id="GO:0006364">
    <property type="term" value="P:rRNA processing"/>
    <property type="evidence" value="ECO:0007669"/>
    <property type="project" value="UniProtKB-UniRule"/>
</dbReference>
<comment type="catalytic activity">
    <reaction evidence="1 8">
        <text>Endonucleolytic cleavage to 5'-phosphomonoester.</text>
        <dbReference type="EC" id="3.1.26.3"/>
    </reaction>
</comment>
<dbReference type="PROSITE" id="PS00517">
    <property type="entry name" value="RNASE_3_1"/>
    <property type="match status" value="1"/>
</dbReference>
<protein>
    <recommendedName>
        <fullName evidence="8">Ribonuclease 3</fullName>
        <ecNumber evidence="8">3.1.26.3</ecNumber>
    </recommendedName>
    <alternativeName>
        <fullName evidence="8">Ribonuclease III</fullName>
        <shortName evidence="8">RNase III</shortName>
    </alternativeName>
</protein>
<dbReference type="InterPro" id="IPR036389">
    <property type="entry name" value="RNase_III_sf"/>
</dbReference>
<evidence type="ECO:0000256" key="8">
    <source>
        <dbReference type="HAMAP-Rule" id="MF_00104"/>
    </source>
</evidence>
<dbReference type="Gene3D" id="3.30.160.20">
    <property type="match status" value="1"/>
</dbReference>
<evidence type="ECO:0000256" key="1">
    <source>
        <dbReference type="ARBA" id="ARBA00000109"/>
    </source>
</evidence>
<dbReference type="PANTHER" id="PTHR11207:SF0">
    <property type="entry name" value="RIBONUCLEASE 3"/>
    <property type="match status" value="1"/>
</dbReference>
<dbReference type="GO" id="GO:0004525">
    <property type="term" value="F:ribonuclease III activity"/>
    <property type="evidence" value="ECO:0007669"/>
    <property type="project" value="UniProtKB-UniRule"/>
</dbReference>
<keyword evidence="6 8" id="KW-0378">Hydrolase</keyword>
<dbReference type="NCBIfam" id="TIGR02191">
    <property type="entry name" value="RNaseIII"/>
    <property type="match status" value="1"/>
</dbReference>
<accession>A0A285QLA7</accession>
<dbReference type="AlphaFoldDB" id="A0A285QLA7"/>
<dbReference type="InterPro" id="IPR011907">
    <property type="entry name" value="RNase_III"/>
</dbReference>
<dbReference type="InterPro" id="IPR014720">
    <property type="entry name" value="dsRBD_dom"/>
</dbReference>
<dbReference type="PROSITE" id="PS50142">
    <property type="entry name" value="RNASE_3_2"/>
    <property type="match status" value="1"/>
</dbReference>
<keyword evidence="7 8" id="KW-0694">RNA-binding</keyword>
<dbReference type="Gene3D" id="1.10.1520.10">
    <property type="entry name" value="Ribonuclease III domain"/>
    <property type="match status" value="1"/>
</dbReference>